<dbReference type="EMBL" id="WUUL01000003">
    <property type="protein sequence ID" value="MXQ53441.1"/>
    <property type="molecule type" value="Genomic_DNA"/>
</dbReference>
<dbReference type="Proteomes" id="UP000430692">
    <property type="component" value="Unassembled WGS sequence"/>
</dbReference>
<dbReference type="AlphaFoldDB" id="A0A6I4VSN3"/>
<organism evidence="1 2">
    <name type="scientific">Shimazuella alba</name>
    <dbReference type="NCBI Taxonomy" id="2690964"/>
    <lineage>
        <taxon>Bacteria</taxon>
        <taxon>Bacillati</taxon>
        <taxon>Bacillota</taxon>
        <taxon>Bacilli</taxon>
        <taxon>Bacillales</taxon>
        <taxon>Thermoactinomycetaceae</taxon>
        <taxon>Shimazuella</taxon>
    </lineage>
</organism>
<reference evidence="1 2" key="1">
    <citation type="submission" date="2019-12" db="EMBL/GenBank/DDBJ databases">
        <title>Whole-genome analyses of novel actinobacteria.</title>
        <authorList>
            <person name="Sahin N."/>
            <person name="Saygin H."/>
        </authorList>
    </citation>
    <scope>NUCLEOTIDE SEQUENCE [LARGE SCALE GENOMIC DNA]</scope>
    <source>
        <strain evidence="1 2">KC615</strain>
    </source>
</reference>
<keyword evidence="2" id="KW-1185">Reference proteome</keyword>
<gene>
    <name evidence="1" type="ORF">GSM42_06800</name>
</gene>
<accession>A0A6I4VSN3</accession>
<evidence type="ECO:0000313" key="1">
    <source>
        <dbReference type="EMBL" id="MXQ53441.1"/>
    </source>
</evidence>
<proteinExistence type="predicted"/>
<name>A0A6I4VSN3_9BACL</name>
<evidence type="ECO:0000313" key="2">
    <source>
        <dbReference type="Proteomes" id="UP000430692"/>
    </source>
</evidence>
<dbReference type="RefSeq" id="WP_160800787.1">
    <property type="nucleotide sequence ID" value="NZ_WUUL01000003.1"/>
</dbReference>
<sequence>MAICLEFELVEVSGTVARYRYGSCAQEMNGLMEIDLYKLYISKEIPEDVSISKIVKLLNNNQSQVKANKVFSKIAKYYQKYKEYPKRGGYFA</sequence>
<comment type="caution">
    <text evidence="1">The sequence shown here is derived from an EMBL/GenBank/DDBJ whole genome shotgun (WGS) entry which is preliminary data.</text>
</comment>
<protein>
    <submittedName>
        <fullName evidence="1">Uncharacterized protein</fullName>
    </submittedName>
</protein>